<reference evidence="1" key="1">
    <citation type="submission" date="2022-04" db="EMBL/GenBank/DDBJ databases">
        <title>Carnegiea gigantea Genome sequencing and assembly v2.</title>
        <authorList>
            <person name="Copetti D."/>
            <person name="Sanderson M.J."/>
            <person name="Burquez A."/>
            <person name="Wojciechowski M.F."/>
        </authorList>
    </citation>
    <scope>NUCLEOTIDE SEQUENCE</scope>
    <source>
        <strain evidence="1">SGP5-SGP5p</strain>
        <tissue evidence="1">Aerial part</tissue>
    </source>
</reference>
<evidence type="ECO:0000313" key="2">
    <source>
        <dbReference type="Proteomes" id="UP001153076"/>
    </source>
</evidence>
<evidence type="ECO:0000313" key="1">
    <source>
        <dbReference type="EMBL" id="KAJ8428387.1"/>
    </source>
</evidence>
<dbReference type="AlphaFoldDB" id="A0A9Q1JJY2"/>
<gene>
    <name evidence="1" type="ORF">Cgig2_023578</name>
</gene>
<dbReference type="OrthoDB" id="1750186at2759"/>
<organism evidence="1 2">
    <name type="scientific">Carnegiea gigantea</name>
    <dbReference type="NCBI Taxonomy" id="171969"/>
    <lineage>
        <taxon>Eukaryota</taxon>
        <taxon>Viridiplantae</taxon>
        <taxon>Streptophyta</taxon>
        <taxon>Embryophyta</taxon>
        <taxon>Tracheophyta</taxon>
        <taxon>Spermatophyta</taxon>
        <taxon>Magnoliopsida</taxon>
        <taxon>eudicotyledons</taxon>
        <taxon>Gunneridae</taxon>
        <taxon>Pentapetalae</taxon>
        <taxon>Caryophyllales</taxon>
        <taxon>Cactineae</taxon>
        <taxon>Cactaceae</taxon>
        <taxon>Cactoideae</taxon>
        <taxon>Echinocereeae</taxon>
        <taxon>Carnegiea</taxon>
    </lineage>
</organism>
<proteinExistence type="predicted"/>
<comment type="caution">
    <text evidence="1">The sequence shown here is derived from an EMBL/GenBank/DDBJ whole genome shotgun (WGS) entry which is preliminary data.</text>
</comment>
<sequence>MVWNMAFCRDRSWMNHRGISDRRKPDYIAGINEFLELAFDGTEDGIEHDSQSLNSFGNYNPLIHHGEYEDHINSSDDGIEEEPSNRVESFADVDGCDDSLWENMEVEIANPIEIQDGNDEEIPLVRDDVEADIVDVYIVDANLVDDNPHDYFFIWKFEACKHWPTRGVKSLRERDQNPNVKPFAKITPDMERVIGKNANRFIGDYSKWVKKFCPLGSRLKEEHFAGKTITSAITNRPPKVHKDKWDWLVNHWADPKHAQDPTQEIDEVPTYVQLWERTKRHKDGFWDPKAVAKYEEFKELHMS</sequence>
<dbReference type="Proteomes" id="UP001153076">
    <property type="component" value="Unassembled WGS sequence"/>
</dbReference>
<keyword evidence="2" id="KW-1185">Reference proteome</keyword>
<dbReference type="EMBL" id="JAKOGI010001013">
    <property type="protein sequence ID" value="KAJ8428387.1"/>
    <property type="molecule type" value="Genomic_DNA"/>
</dbReference>
<name>A0A9Q1JJY2_9CARY</name>
<protein>
    <submittedName>
        <fullName evidence="1">Uncharacterized protein</fullName>
    </submittedName>
</protein>
<accession>A0A9Q1JJY2</accession>